<dbReference type="EMBL" id="CP046640">
    <property type="protein sequence ID" value="QTL97800.1"/>
    <property type="molecule type" value="Genomic_DNA"/>
</dbReference>
<organism evidence="2 3">
    <name type="scientific">Iocasia fonsfrigidae</name>
    <dbReference type="NCBI Taxonomy" id="2682810"/>
    <lineage>
        <taxon>Bacteria</taxon>
        <taxon>Bacillati</taxon>
        <taxon>Bacillota</taxon>
        <taxon>Clostridia</taxon>
        <taxon>Halanaerobiales</taxon>
        <taxon>Halanaerobiaceae</taxon>
        <taxon>Iocasia</taxon>
    </lineage>
</organism>
<keyword evidence="2" id="KW-0489">Methyltransferase</keyword>
<name>A0A8A7K9B2_9FIRM</name>
<dbReference type="InterPro" id="IPR013216">
    <property type="entry name" value="Methyltransf_11"/>
</dbReference>
<proteinExistence type="predicted"/>
<reference evidence="2" key="1">
    <citation type="submission" date="2019-12" db="EMBL/GenBank/DDBJ databases">
        <authorList>
            <person name="zhang j."/>
            <person name="sun C.M."/>
        </authorList>
    </citation>
    <scope>NUCLEOTIDE SEQUENCE</scope>
    <source>
        <strain evidence="2">NS-1</strain>
    </source>
</reference>
<evidence type="ECO:0000313" key="3">
    <source>
        <dbReference type="Proteomes" id="UP000665020"/>
    </source>
</evidence>
<sequence>MLNKIRDKFGDKGDIECRGGKFEELPIEGESVDYVFANMFLHHVSSPTNTDLC</sequence>
<gene>
    <name evidence="2" type="ORF">GM661_07260</name>
</gene>
<dbReference type="Pfam" id="PF08241">
    <property type="entry name" value="Methyltransf_11"/>
    <property type="match status" value="1"/>
</dbReference>
<dbReference type="SUPFAM" id="SSF53335">
    <property type="entry name" value="S-adenosyl-L-methionine-dependent methyltransferases"/>
    <property type="match status" value="1"/>
</dbReference>
<keyword evidence="3" id="KW-1185">Reference proteome</keyword>
<keyword evidence="2" id="KW-0808">Transferase</keyword>
<accession>A0A8A7K9B2</accession>
<dbReference type="GO" id="GO:0032259">
    <property type="term" value="P:methylation"/>
    <property type="evidence" value="ECO:0007669"/>
    <property type="project" value="UniProtKB-KW"/>
</dbReference>
<feature type="domain" description="Methyltransferase type 11" evidence="1">
    <location>
        <begin position="1"/>
        <end position="48"/>
    </location>
</feature>
<dbReference type="GO" id="GO:0008757">
    <property type="term" value="F:S-adenosylmethionine-dependent methyltransferase activity"/>
    <property type="evidence" value="ECO:0007669"/>
    <property type="project" value="InterPro"/>
</dbReference>
<protein>
    <submittedName>
        <fullName evidence="2">Methyltransferase domain-containing protein</fullName>
    </submittedName>
</protein>
<evidence type="ECO:0000313" key="2">
    <source>
        <dbReference type="EMBL" id="QTL97800.1"/>
    </source>
</evidence>
<dbReference type="AlphaFoldDB" id="A0A8A7K9B2"/>
<dbReference type="InterPro" id="IPR029063">
    <property type="entry name" value="SAM-dependent_MTases_sf"/>
</dbReference>
<dbReference type="Proteomes" id="UP000665020">
    <property type="component" value="Chromosome"/>
</dbReference>
<dbReference type="KEGG" id="ifn:GM661_07260"/>
<evidence type="ECO:0000259" key="1">
    <source>
        <dbReference type="Pfam" id="PF08241"/>
    </source>
</evidence>
<dbReference type="Gene3D" id="3.40.50.150">
    <property type="entry name" value="Vaccinia Virus protein VP39"/>
    <property type="match status" value="1"/>
</dbReference>